<evidence type="ECO:0000256" key="6">
    <source>
        <dbReference type="ARBA" id="ARBA00023136"/>
    </source>
</evidence>
<evidence type="ECO:0000256" key="9">
    <source>
        <dbReference type="RuleBase" id="RU003942"/>
    </source>
</evidence>
<name>A0A1Q2SKB6_9GAMM</name>
<feature type="transmembrane region" description="Helical" evidence="10">
    <location>
        <begin position="84"/>
        <end position="103"/>
    </location>
</feature>
<dbReference type="InterPro" id="IPR045324">
    <property type="entry name" value="Small_multidrug_res"/>
</dbReference>
<dbReference type="Pfam" id="PF00893">
    <property type="entry name" value="Multi_Drug_Res"/>
    <property type="match status" value="1"/>
</dbReference>
<reference evidence="11 12" key="1">
    <citation type="journal article" date="2017" name="ISME J.">
        <title>An acid-tolerant ammonia-oxidizing ?-proteobacterium from soil.</title>
        <authorList>
            <person name="Hayatsu M."/>
            <person name="Tago K."/>
            <person name="Uchiyama I."/>
            <person name="Toyoda A."/>
            <person name="Wang Y."/>
            <person name="Shimomura Y."/>
            <person name="Okubo T."/>
            <person name="Kurisu F."/>
            <person name="Hirono Y."/>
            <person name="Nonaka K."/>
            <person name="Akiyama H."/>
            <person name="Itoh T."/>
            <person name="Takami H."/>
        </authorList>
    </citation>
    <scope>NUCLEOTIDE SEQUENCE [LARGE SCALE GENOMIC DNA]</scope>
    <source>
        <strain evidence="11 12">TAO100</strain>
    </source>
</reference>
<evidence type="ECO:0000256" key="5">
    <source>
        <dbReference type="ARBA" id="ARBA00022989"/>
    </source>
</evidence>
<evidence type="ECO:0000256" key="8">
    <source>
        <dbReference type="ARBA" id="ARBA00039168"/>
    </source>
</evidence>
<evidence type="ECO:0000256" key="1">
    <source>
        <dbReference type="ARBA" id="ARBA00004651"/>
    </source>
</evidence>
<feature type="transmembrane region" description="Helical" evidence="10">
    <location>
        <begin position="29"/>
        <end position="47"/>
    </location>
</feature>
<dbReference type="GO" id="GO:0005886">
    <property type="term" value="C:plasma membrane"/>
    <property type="evidence" value="ECO:0007669"/>
    <property type="project" value="UniProtKB-SubCell"/>
</dbReference>
<dbReference type="InterPro" id="IPR000390">
    <property type="entry name" value="Small_drug/metabolite_transptr"/>
</dbReference>
<dbReference type="AlphaFoldDB" id="A0A1Q2SKB6"/>
<dbReference type="InterPro" id="IPR037185">
    <property type="entry name" value="EmrE-like"/>
</dbReference>
<organism evidence="11 12">
    <name type="scientific">Candidatus Nitrosoglobus terrae</name>
    <dbReference type="NCBI Taxonomy" id="1630141"/>
    <lineage>
        <taxon>Bacteria</taxon>
        <taxon>Pseudomonadati</taxon>
        <taxon>Pseudomonadota</taxon>
        <taxon>Gammaproteobacteria</taxon>
        <taxon>Chromatiales</taxon>
        <taxon>Chromatiaceae</taxon>
        <taxon>Candidatus Nitrosoglobus</taxon>
    </lineage>
</organism>
<dbReference type="SUPFAM" id="SSF103481">
    <property type="entry name" value="Multidrug resistance efflux transporter EmrE"/>
    <property type="match status" value="1"/>
</dbReference>
<gene>
    <name evidence="11" type="ORF">TAO_0183</name>
</gene>
<keyword evidence="4 9" id="KW-0812">Transmembrane</keyword>
<sequence>MAWVNLVIAGLFEISWAIGLKYTEGFTKLWPSIFTISTMSISLYFLSQALKTIPIGTGYAIWTGIGVSGTAILGIILFSESAALSRLSCIALIITGIVGLKLTSP</sequence>
<dbReference type="PANTHER" id="PTHR30561:SF0">
    <property type="entry name" value="GUANIDINIUM EXPORTER"/>
    <property type="match status" value="1"/>
</dbReference>
<dbReference type="Proteomes" id="UP000243679">
    <property type="component" value="Chromosome"/>
</dbReference>
<comment type="similarity">
    <text evidence="7">Belongs to the drug/metabolite transporter (DMT) superfamily. Small multidrug resistance (SMR) (TC 2.A.7.1) family. Gdx/SugE subfamily.</text>
</comment>
<dbReference type="KEGG" id="ntt:TAO_0183"/>
<evidence type="ECO:0000256" key="3">
    <source>
        <dbReference type="ARBA" id="ARBA00022475"/>
    </source>
</evidence>
<feature type="transmembrane region" description="Helical" evidence="10">
    <location>
        <begin position="59"/>
        <end position="78"/>
    </location>
</feature>
<dbReference type="GO" id="GO:0022857">
    <property type="term" value="F:transmembrane transporter activity"/>
    <property type="evidence" value="ECO:0007669"/>
    <property type="project" value="InterPro"/>
</dbReference>
<evidence type="ECO:0000256" key="10">
    <source>
        <dbReference type="SAM" id="Phobius"/>
    </source>
</evidence>
<dbReference type="EMBL" id="AP014836">
    <property type="protein sequence ID" value="BAW79553.1"/>
    <property type="molecule type" value="Genomic_DNA"/>
</dbReference>
<accession>A0A1Q2SKB6</accession>
<protein>
    <recommendedName>
        <fullName evidence="8">Guanidinium exporter</fullName>
    </recommendedName>
</protein>
<keyword evidence="2" id="KW-0813">Transport</keyword>
<keyword evidence="3" id="KW-1003">Cell membrane</keyword>
<dbReference type="Gene3D" id="1.10.3730.20">
    <property type="match status" value="1"/>
</dbReference>
<dbReference type="PANTHER" id="PTHR30561">
    <property type="entry name" value="SMR FAMILY PROTON-DEPENDENT DRUG EFFLUX TRANSPORTER SUGE"/>
    <property type="match status" value="1"/>
</dbReference>
<keyword evidence="6 10" id="KW-0472">Membrane</keyword>
<dbReference type="NCBIfam" id="NF008512">
    <property type="entry name" value="PRK11431.1"/>
    <property type="match status" value="1"/>
</dbReference>
<proteinExistence type="inferred from homology"/>
<dbReference type="GO" id="GO:1990961">
    <property type="term" value="P:xenobiotic detoxification by transmembrane export across the plasma membrane"/>
    <property type="evidence" value="ECO:0007669"/>
    <property type="project" value="UniProtKB-ARBA"/>
</dbReference>
<dbReference type="OrthoDB" id="9808638at2"/>
<dbReference type="FunFam" id="1.10.3730.20:FF:000001">
    <property type="entry name" value="Quaternary ammonium compound resistance transporter SugE"/>
    <property type="match status" value="1"/>
</dbReference>
<keyword evidence="5 10" id="KW-1133">Transmembrane helix</keyword>
<evidence type="ECO:0000256" key="4">
    <source>
        <dbReference type="ARBA" id="ARBA00022692"/>
    </source>
</evidence>
<comment type="subcellular location">
    <subcellularLocation>
        <location evidence="1 9">Cell membrane</location>
        <topology evidence="1 9">Multi-pass membrane protein</topology>
    </subcellularLocation>
</comment>
<evidence type="ECO:0000256" key="7">
    <source>
        <dbReference type="ARBA" id="ARBA00038151"/>
    </source>
</evidence>
<evidence type="ECO:0000256" key="2">
    <source>
        <dbReference type="ARBA" id="ARBA00022448"/>
    </source>
</evidence>
<evidence type="ECO:0000313" key="12">
    <source>
        <dbReference type="Proteomes" id="UP000243679"/>
    </source>
</evidence>
<dbReference type="RefSeq" id="WP_096526205.1">
    <property type="nucleotide sequence ID" value="NZ_AP014836.1"/>
</dbReference>
<keyword evidence="12" id="KW-1185">Reference proteome</keyword>
<evidence type="ECO:0000313" key="11">
    <source>
        <dbReference type="EMBL" id="BAW79553.1"/>
    </source>
</evidence>